<comment type="pathway">
    <text evidence="6">Pyrimidine metabolism; UMP biosynthesis via de novo pathway; (S)-dihydroorotate from bicarbonate: step 3/3.</text>
</comment>
<feature type="binding site" evidence="6">
    <location>
        <position position="150"/>
    </location>
    <ligand>
        <name>Zn(2+)</name>
        <dbReference type="ChEBI" id="CHEBI:29105"/>
        <label>2</label>
    </ligand>
</feature>
<dbReference type="PROSITE" id="PS00482">
    <property type="entry name" value="DIHYDROOROTASE_1"/>
    <property type="match status" value="1"/>
</dbReference>
<dbReference type="PANTHER" id="PTHR43668:SF2">
    <property type="entry name" value="ALLANTOINASE"/>
    <property type="match status" value="1"/>
</dbReference>
<dbReference type="PANTHER" id="PTHR43668">
    <property type="entry name" value="ALLANTOINASE"/>
    <property type="match status" value="1"/>
</dbReference>
<feature type="domain" description="Dihydroorotase catalytic" evidence="7">
    <location>
        <begin position="49"/>
        <end position="234"/>
    </location>
</feature>
<dbReference type="GO" id="GO:0005737">
    <property type="term" value="C:cytoplasm"/>
    <property type="evidence" value="ECO:0007669"/>
    <property type="project" value="TreeGrafter"/>
</dbReference>
<dbReference type="EC" id="3.5.2.3" evidence="6"/>
<feature type="binding site" evidence="6">
    <location>
        <position position="61"/>
    </location>
    <ligand>
        <name>Zn(2+)</name>
        <dbReference type="ChEBI" id="CHEBI:29105"/>
        <label>1</label>
    </ligand>
</feature>
<evidence type="ECO:0000313" key="8">
    <source>
        <dbReference type="EMBL" id="PWJ11324.1"/>
    </source>
</evidence>
<dbReference type="RefSeq" id="WP_109727274.1">
    <property type="nucleotide sequence ID" value="NZ_CAMOTJ010000011.1"/>
</dbReference>
<feature type="binding site" evidence="6">
    <location>
        <begin position="61"/>
        <end position="63"/>
    </location>
    <ligand>
        <name>substrate</name>
    </ligand>
</feature>
<dbReference type="InterPro" id="IPR002195">
    <property type="entry name" value="Dihydroorotase_CS"/>
</dbReference>
<evidence type="ECO:0000256" key="2">
    <source>
        <dbReference type="ARBA" id="ARBA00010286"/>
    </source>
</evidence>
<dbReference type="InterPro" id="IPR024403">
    <property type="entry name" value="DHOase_cat"/>
</dbReference>
<feature type="binding site" evidence="6">
    <location>
        <position position="59"/>
    </location>
    <ligand>
        <name>Zn(2+)</name>
        <dbReference type="ChEBI" id="CHEBI:29105"/>
        <label>1</label>
    </ligand>
</feature>
<evidence type="ECO:0000256" key="5">
    <source>
        <dbReference type="ARBA" id="ARBA00022975"/>
    </source>
</evidence>
<gene>
    <name evidence="6" type="primary">pyrC</name>
    <name evidence="8" type="ORF">IE37_02547</name>
</gene>
<dbReference type="Proteomes" id="UP000245720">
    <property type="component" value="Unassembled WGS sequence"/>
</dbReference>
<comment type="caution">
    <text evidence="8">The sequence shown here is derived from an EMBL/GenBank/DDBJ whole genome shotgun (WGS) entry which is preliminary data.</text>
</comment>
<feature type="binding site" evidence="6">
    <location>
        <position position="93"/>
    </location>
    <ligand>
        <name>substrate</name>
    </ligand>
</feature>
<sequence length="424" mass="45444">MSSILIRNIRAVDTALDTVTDVLIRDGVIAKLGSGITESAEQVIDGTGLVLMPSLFDMHVHFRDPGQTHKEDILTGCAAALAGGVTGVLAMPNTKPPCDSPETIRYIIDKAEGTGVEVYPVGCITNGMSGDGLCDYEALKSAGCICISDDGRPVENAEMMRKALEMSKDNGLLVASHCEDLSIINGGIINKGETSAKLGVKGMDRASEDYITAREMILAASVGAHIHICHVSTEGSAAMIRFAKSRGVNVTCETAPHYFMLTDKLLEKRDADYRMNPPLRTPEDVRAIIDAVKDGTIDCIITDHAPHAAEEKADFEKAPNGVVGLETSLAATLTALYHTGEIDLHKVVELMCVNPRKILGLGVPEIKEGSTADLVIADIGRKWTVEPEKLHSKSHNTVFKGMELTGKPLVTISKGVIRYDGRND</sequence>
<feature type="binding site" evidence="6">
    <location>
        <position position="276"/>
    </location>
    <ligand>
        <name>substrate</name>
    </ligand>
</feature>
<organism evidence="8 9">
    <name type="scientific">Ruminococcus flavefaciens</name>
    <dbReference type="NCBI Taxonomy" id="1265"/>
    <lineage>
        <taxon>Bacteria</taxon>
        <taxon>Bacillati</taxon>
        <taxon>Bacillota</taxon>
        <taxon>Clostridia</taxon>
        <taxon>Eubacteriales</taxon>
        <taxon>Oscillospiraceae</taxon>
        <taxon>Ruminococcus</taxon>
    </lineage>
</organism>
<feature type="binding site" evidence="6">
    <location>
        <position position="307"/>
    </location>
    <ligand>
        <name>substrate</name>
    </ligand>
</feature>
<comment type="function">
    <text evidence="1 6">Catalyzes the reversible cyclization of carbamoyl aspartate to dihydroorotate.</text>
</comment>
<accession>A0A315XXA5</accession>
<feature type="binding site" evidence="6">
    <location>
        <position position="303"/>
    </location>
    <ligand>
        <name>Zn(2+)</name>
        <dbReference type="ChEBI" id="CHEBI:29105"/>
        <label>1</label>
    </ligand>
</feature>
<name>A0A315XXA5_RUMFL</name>
<comment type="catalytic activity">
    <reaction evidence="6">
        <text>(S)-dihydroorotate + H2O = N-carbamoyl-L-aspartate + H(+)</text>
        <dbReference type="Rhea" id="RHEA:24296"/>
        <dbReference type="ChEBI" id="CHEBI:15377"/>
        <dbReference type="ChEBI" id="CHEBI:15378"/>
        <dbReference type="ChEBI" id="CHEBI:30864"/>
        <dbReference type="ChEBI" id="CHEBI:32814"/>
        <dbReference type="EC" id="3.5.2.3"/>
    </reaction>
</comment>
<dbReference type="HAMAP" id="MF_00220_B">
    <property type="entry name" value="PyrC_classI_B"/>
    <property type="match status" value="1"/>
</dbReference>
<dbReference type="GO" id="GO:0008270">
    <property type="term" value="F:zinc ion binding"/>
    <property type="evidence" value="ECO:0007669"/>
    <property type="project" value="UniProtKB-UniRule"/>
</dbReference>
<protein>
    <recommendedName>
        <fullName evidence="6">Dihydroorotase</fullName>
        <shortName evidence="6">DHOase</shortName>
        <ecNumber evidence="6">3.5.2.3</ecNumber>
    </recommendedName>
</protein>
<feature type="binding site" evidence="6">
    <location>
        <position position="150"/>
    </location>
    <ligand>
        <name>Zn(2+)</name>
        <dbReference type="ChEBI" id="CHEBI:29105"/>
        <label>1</label>
    </ligand>
</feature>
<feature type="active site" evidence="6">
    <location>
        <position position="303"/>
    </location>
</feature>
<dbReference type="OrthoDB" id="9765462at2"/>
<keyword evidence="5 6" id="KW-0665">Pyrimidine biosynthesis</keyword>
<dbReference type="GO" id="GO:0044205">
    <property type="term" value="P:'de novo' UMP biosynthetic process"/>
    <property type="evidence" value="ECO:0007669"/>
    <property type="project" value="UniProtKB-UniRule"/>
</dbReference>
<dbReference type="CDD" id="cd01317">
    <property type="entry name" value="DHOase_IIa"/>
    <property type="match status" value="1"/>
</dbReference>
<dbReference type="InterPro" id="IPR011059">
    <property type="entry name" value="Metal-dep_hydrolase_composite"/>
</dbReference>
<dbReference type="EMBL" id="QGDI01000010">
    <property type="protein sequence ID" value="PWJ11324.1"/>
    <property type="molecule type" value="Genomic_DNA"/>
</dbReference>
<keyword evidence="3 6" id="KW-0479">Metal-binding</keyword>
<dbReference type="InterPro" id="IPR050138">
    <property type="entry name" value="DHOase/Allantoinase_Hydrolase"/>
</dbReference>
<dbReference type="Gene3D" id="2.30.40.10">
    <property type="entry name" value="Urease, subunit C, domain 1"/>
    <property type="match status" value="1"/>
</dbReference>
<dbReference type="STRING" id="1265.SAMN02910280_2853"/>
<evidence type="ECO:0000256" key="6">
    <source>
        <dbReference type="HAMAP-Rule" id="MF_00220"/>
    </source>
</evidence>
<dbReference type="GO" id="GO:0006145">
    <property type="term" value="P:purine nucleobase catabolic process"/>
    <property type="evidence" value="ECO:0007669"/>
    <property type="project" value="TreeGrafter"/>
</dbReference>
<proteinExistence type="inferred from homology"/>
<dbReference type="InterPro" id="IPR004722">
    <property type="entry name" value="DHOase"/>
</dbReference>
<dbReference type="Gene3D" id="3.20.20.140">
    <property type="entry name" value="Metal-dependent hydrolases"/>
    <property type="match status" value="1"/>
</dbReference>
<keyword evidence="6" id="KW-0862">Zinc</keyword>
<feature type="binding site" evidence="6">
    <location>
        <position position="230"/>
    </location>
    <ligand>
        <name>Zn(2+)</name>
        <dbReference type="ChEBI" id="CHEBI:29105"/>
        <label>2</label>
    </ligand>
</feature>
<feature type="binding site" evidence="6">
    <location>
        <position position="177"/>
    </location>
    <ligand>
        <name>Zn(2+)</name>
        <dbReference type="ChEBI" id="CHEBI:29105"/>
        <label>2</label>
    </ligand>
</feature>
<dbReference type="UniPathway" id="UPA00070">
    <property type="reaction ID" value="UER00117"/>
</dbReference>
<evidence type="ECO:0000313" key="9">
    <source>
        <dbReference type="Proteomes" id="UP000245720"/>
    </source>
</evidence>
<evidence type="ECO:0000256" key="3">
    <source>
        <dbReference type="ARBA" id="ARBA00022723"/>
    </source>
</evidence>
<dbReference type="Pfam" id="PF12890">
    <property type="entry name" value="DHOase"/>
    <property type="match status" value="1"/>
</dbReference>
<evidence type="ECO:0000256" key="1">
    <source>
        <dbReference type="ARBA" id="ARBA00002368"/>
    </source>
</evidence>
<dbReference type="GO" id="GO:0004038">
    <property type="term" value="F:allantoinase activity"/>
    <property type="evidence" value="ECO:0007669"/>
    <property type="project" value="TreeGrafter"/>
</dbReference>
<evidence type="ECO:0000259" key="7">
    <source>
        <dbReference type="Pfam" id="PF12890"/>
    </source>
</evidence>
<keyword evidence="4 6" id="KW-0378">Hydrolase</keyword>
<comment type="caution">
    <text evidence="6">Lacks conserved residue(s) required for the propagation of feature annotation.</text>
</comment>
<evidence type="ECO:0000256" key="4">
    <source>
        <dbReference type="ARBA" id="ARBA00022801"/>
    </source>
</evidence>
<dbReference type="NCBIfam" id="TIGR00857">
    <property type="entry name" value="pyrC_multi"/>
    <property type="match status" value="1"/>
</dbReference>
<dbReference type="SUPFAM" id="SSF51338">
    <property type="entry name" value="Composite domain of metallo-dependent hydrolases"/>
    <property type="match status" value="1"/>
</dbReference>
<dbReference type="SUPFAM" id="SSF51556">
    <property type="entry name" value="Metallo-dependent hydrolases"/>
    <property type="match status" value="1"/>
</dbReference>
<dbReference type="InterPro" id="IPR032466">
    <property type="entry name" value="Metal_Hydrolase"/>
</dbReference>
<comment type="cofactor">
    <cofactor evidence="6">
        <name>Zn(2+)</name>
        <dbReference type="ChEBI" id="CHEBI:29105"/>
    </cofactor>
    <text evidence="6">Binds 2 Zn(2+) ions per subunit.</text>
</comment>
<dbReference type="AlphaFoldDB" id="A0A315XXA5"/>
<reference evidence="8 9" key="1">
    <citation type="submission" date="2018-05" db="EMBL/GenBank/DDBJ databases">
        <title>The Hungate 1000. A catalogue of reference genomes from the rumen microbiome.</title>
        <authorList>
            <person name="Kelly W."/>
        </authorList>
    </citation>
    <scope>NUCLEOTIDE SEQUENCE [LARGE SCALE GENOMIC DNA]</scope>
    <source>
        <strain evidence="8 9">SAb67</strain>
    </source>
</reference>
<dbReference type="GO" id="GO:0004151">
    <property type="term" value="F:dihydroorotase activity"/>
    <property type="evidence" value="ECO:0007669"/>
    <property type="project" value="UniProtKB-UniRule"/>
</dbReference>
<comment type="similarity">
    <text evidence="2 6">Belongs to the metallo-dependent hydrolases superfamily. DHOase family. Class I DHOase subfamily.</text>
</comment>